<evidence type="ECO:0000313" key="9">
    <source>
        <dbReference type="Proteomes" id="UP001597048"/>
    </source>
</evidence>
<dbReference type="InterPro" id="IPR004090">
    <property type="entry name" value="Chemotax_Me-accpt_rcpt"/>
</dbReference>
<keyword evidence="2 4" id="KW-0807">Transducer</keyword>
<evidence type="ECO:0000256" key="5">
    <source>
        <dbReference type="SAM" id="Phobius"/>
    </source>
</evidence>
<dbReference type="InterPro" id="IPR003660">
    <property type="entry name" value="HAMP_dom"/>
</dbReference>
<gene>
    <name evidence="8" type="ORF">ACFQ1C_15355</name>
</gene>
<name>A0ABW3KJX4_9GAMM</name>
<dbReference type="Pfam" id="PF00015">
    <property type="entry name" value="MCPsignal"/>
    <property type="match status" value="1"/>
</dbReference>
<keyword evidence="9" id="KW-1185">Reference proteome</keyword>
<dbReference type="SMART" id="SM00283">
    <property type="entry name" value="MA"/>
    <property type="match status" value="1"/>
</dbReference>
<sequence length="541" mass="58746">MVFFSKSISKQVTGLILAVNLLIGAVAGSYFIFSLAVTEKFTFVLEEEFASANEAQAILIDFKTQVQEWKNVLIRGDVDSQREKYWGRFQEQERRIQAQLNKLTDTLGNAEARAILQSFQREHKAMGEAYRRGFEHFEASGYDHSAGDAAVAGIDREPTRQIEEAVTLITLLASENASVIAESAKKNTLLAGGGLILVIFIGTGITLLVISRRVVRPTVQISDQLQKLGDGNLSDPVVLKRKDELGDLADAARKLHQFLQEIRTTTKSNTEELNLIAESVKEGVYNISEKSQSSNQRIDQVAVAMNEMSATAQDVAQHAAGVSSLVDETTTQTNNADRHISTTTTSMERLADQVRATGETVANLAAGGSKVSDVMKVIREIADQTNLLALNAAIEAARAGEAGRGFSVVADEVRNLAAKTQQATVEIDFIIGDIASGSKDAAEFMRASETVTQECVEQVNDIQVIIAAINERMSSVKDATIQVATAAEEQTNVSDEINQNITDIAELSGEMNNTSDENLKLIPDLEAIAHSTKRLSERLTG</sequence>
<organism evidence="8 9">
    <name type="scientific">Oceanisphaera ostreae</name>
    <dbReference type="NCBI Taxonomy" id="914151"/>
    <lineage>
        <taxon>Bacteria</taxon>
        <taxon>Pseudomonadati</taxon>
        <taxon>Pseudomonadota</taxon>
        <taxon>Gammaproteobacteria</taxon>
        <taxon>Aeromonadales</taxon>
        <taxon>Aeromonadaceae</taxon>
        <taxon>Oceanisphaera</taxon>
    </lineage>
</organism>
<evidence type="ECO:0000256" key="3">
    <source>
        <dbReference type="ARBA" id="ARBA00029447"/>
    </source>
</evidence>
<comment type="caution">
    <text evidence="8">The sequence shown here is derived from an EMBL/GenBank/DDBJ whole genome shotgun (WGS) entry which is preliminary data.</text>
</comment>
<evidence type="ECO:0000256" key="1">
    <source>
        <dbReference type="ARBA" id="ARBA00004370"/>
    </source>
</evidence>
<dbReference type="PROSITE" id="PS50111">
    <property type="entry name" value="CHEMOTAXIS_TRANSDUC_2"/>
    <property type="match status" value="1"/>
</dbReference>
<dbReference type="Gene3D" id="1.10.287.950">
    <property type="entry name" value="Methyl-accepting chemotaxis protein"/>
    <property type="match status" value="1"/>
</dbReference>
<keyword evidence="5" id="KW-0812">Transmembrane</keyword>
<evidence type="ECO:0000256" key="4">
    <source>
        <dbReference type="PROSITE-ProRule" id="PRU00284"/>
    </source>
</evidence>
<reference evidence="9" key="1">
    <citation type="journal article" date="2019" name="Int. J. Syst. Evol. Microbiol.">
        <title>The Global Catalogue of Microorganisms (GCM) 10K type strain sequencing project: providing services to taxonomists for standard genome sequencing and annotation.</title>
        <authorList>
            <consortium name="The Broad Institute Genomics Platform"/>
            <consortium name="The Broad Institute Genome Sequencing Center for Infectious Disease"/>
            <person name="Wu L."/>
            <person name="Ma J."/>
        </authorList>
    </citation>
    <scope>NUCLEOTIDE SEQUENCE [LARGE SCALE GENOMIC DNA]</scope>
    <source>
        <strain evidence="9">CCUG 60525</strain>
    </source>
</reference>
<dbReference type="CDD" id="cd06225">
    <property type="entry name" value="HAMP"/>
    <property type="match status" value="1"/>
</dbReference>
<dbReference type="Proteomes" id="UP001597048">
    <property type="component" value="Unassembled WGS sequence"/>
</dbReference>
<dbReference type="InterPro" id="IPR004089">
    <property type="entry name" value="MCPsignal_dom"/>
</dbReference>
<comment type="subcellular location">
    <subcellularLocation>
        <location evidence="1">Membrane</location>
    </subcellularLocation>
</comment>
<dbReference type="PANTHER" id="PTHR32089:SF112">
    <property type="entry name" value="LYSOZYME-LIKE PROTEIN-RELATED"/>
    <property type="match status" value="1"/>
</dbReference>
<evidence type="ECO:0000259" key="6">
    <source>
        <dbReference type="PROSITE" id="PS50111"/>
    </source>
</evidence>
<keyword evidence="5" id="KW-0472">Membrane</keyword>
<dbReference type="RefSeq" id="WP_379559549.1">
    <property type="nucleotide sequence ID" value="NZ_JBHTJS010000061.1"/>
</dbReference>
<dbReference type="Pfam" id="PF00672">
    <property type="entry name" value="HAMP"/>
    <property type="match status" value="1"/>
</dbReference>
<feature type="transmembrane region" description="Helical" evidence="5">
    <location>
        <begin position="189"/>
        <end position="210"/>
    </location>
</feature>
<feature type="transmembrane region" description="Helical" evidence="5">
    <location>
        <begin position="12"/>
        <end position="33"/>
    </location>
</feature>
<dbReference type="SUPFAM" id="SSF58104">
    <property type="entry name" value="Methyl-accepting chemotaxis protein (MCP) signaling domain"/>
    <property type="match status" value="1"/>
</dbReference>
<protein>
    <submittedName>
        <fullName evidence="8">Methyl-accepting chemotaxis protein</fullName>
    </submittedName>
</protein>
<dbReference type="SMART" id="SM00304">
    <property type="entry name" value="HAMP"/>
    <property type="match status" value="1"/>
</dbReference>
<feature type="domain" description="HAMP" evidence="7">
    <location>
        <begin position="212"/>
        <end position="264"/>
    </location>
</feature>
<comment type="similarity">
    <text evidence="3">Belongs to the methyl-accepting chemotaxis (MCP) protein family.</text>
</comment>
<feature type="domain" description="Methyl-accepting transducer" evidence="6">
    <location>
        <begin position="269"/>
        <end position="505"/>
    </location>
</feature>
<evidence type="ECO:0000256" key="2">
    <source>
        <dbReference type="ARBA" id="ARBA00023224"/>
    </source>
</evidence>
<dbReference type="PANTHER" id="PTHR32089">
    <property type="entry name" value="METHYL-ACCEPTING CHEMOTAXIS PROTEIN MCPB"/>
    <property type="match status" value="1"/>
</dbReference>
<dbReference type="PRINTS" id="PR00260">
    <property type="entry name" value="CHEMTRNSDUCR"/>
</dbReference>
<dbReference type="CDD" id="cd11386">
    <property type="entry name" value="MCP_signal"/>
    <property type="match status" value="1"/>
</dbReference>
<accession>A0ABW3KJX4</accession>
<proteinExistence type="inferred from homology"/>
<keyword evidence="5" id="KW-1133">Transmembrane helix</keyword>
<dbReference type="EMBL" id="JBHTJS010000061">
    <property type="protein sequence ID" value="MFD1009524.1"/>
    <property type="molecule type" value="Genomic_DNA"/>
</dbReference>
<evidence type="ECO:0000313" key="8">
    <source>
        <dbReference type="EMBL" id="MFD1009524.1"/>
    </source>
</evidence>
<dbReference type="PROSITE" id="PS50885">
    <property type="entry name" value="HAMP"/>
    <property type="match status" value="1"/>
</dbReference>
<evidence type="ECO:0000259" key="7">
    <source>
        <dbReference type="PROSITE" id="PS50885"/>
    </source>
</evidence>